<dbReference type="RefSeq" id="XP_040765554.1">
    <property type="nucleotide sequence ID" value="XM_040906971.1"/>
</dbReference>
<dbReference type="EMBL" id="KV427618">
    <property type="protein sequence ID" value="KZT07814.1"/>
    <property type="molecule type" value="Genomic_DNA"/>
</dbReference>
<evidence type="ECO:0000256" key="1">
    <source>
        <dbReference type="SAM" id="MobiDB-lite"/>
    </source>
</evidence>
<organism evidence="2 3">
    <name type="scientific">Laetiporus sulphureus 93-53</name>
    <dbReference type="NCBI Taxonomy" id="1314785"/>
    <lineage>
        <taxon>Eukaryota</taxon>
        <taxon>Fungi</taxon>
        <taxon>Dikarya</taxon>
        <taxon>Basidiomycota</taxon>
        <taxon>Agaricomycotina</taxon>
        <taxon>Agaricomycetes</taxon>
        <taxon>Polyporales</taxon>
        <taxon>Laetiporus</taxon>
    </lineage>
</organism>
<dbReference type="InParanoid" id="A0A165EUY4"/>
<reference evidence="2 3" key="1">
    <citation type="journal article" date="2016" name="Mol. Biol. Evol.">
        <title>Comparative Genomics of Early-Diverging Mushroom-Forming Fungi Provides Insights into the Origins of Lignocellulose Decay Capabilities.</title>
        <authorList>
            <person name="Nagy L.G."/>
            <person name="Riley R."/>
            <person name="Tritt A."/>
            <person name="Adam C."/>
            <person name="Daum C."/>
            <person name="Floudas D."/>
            <person name="Sun H."/>
            <person name="Yadav J.S."/>
            <person name="Pangilinan J."/>
            <person name="Larsson K.H."/>
            <person name="Matsuura K."/>
            <person name="Barry K."/>
            <person name="Labutti K."/>
            <person name="Kuo R."/>
            <person name="Ohm R.A."/>
            <person name="Bhattacharya S.S."/>
            <person name="Shirouzu T."/>
            <person name="Yoshinaga Y."/>
            <person name="Martin F.M."/>
            <person name="Grigoriev I.V."/>
            <person name="Hibbett D.S."/>
        </authorList>
    </citation>
    <scope>NUCLEOTIDE SEQUENCE [LARGE SCALE GENOMIC DNA]</scope>
    <source>
        <strain evidence="2 3">93-53</strain>
    </source>
</reference>
<keyword evidence="3" id="KW-1185">Reference proteome</keyword>
<name>A0A165EUY4_9APHY</name>
<proteinExistence type="predicted"/>
<gene>
    <name evidence="2" type="ORF">LAESUDRAFT_713479</name>
</gene>
<dbReference type="AlphaFoldDB" id="A0A165EUY4"/>
<dbReference type="GeneID" id="63824000"/>
<evidence type="ECO:0000313" key="2">
    <source>
        <dbReference type="EMBL" id="KZT07814.1"/>
    </source>
</evidence>
<feature type="region of interest" description="Disordered" evidence="1">
    <location>
        <begin position="1"/>
        <end position="23"/>
    </location>
</feature>
<dbReference type="Proteomes" id="UP000076871">
    <property type="component" value="Unassembled WGS sequence"/>
</dbReference>
<evidence type="ECO:0000313" key="3">
    <source>
        <dbReference type="Proteomes" id="UP000076871"/>
    </source>
</evidence>
<protein>
    <submittedName>
        <fullName evidence="2">Uncharacterized protein</fullName>
    </submittedName>
</protein>
<sequence length="150" mass="16908">MAGSKSQQKMPGEDAEVDDSTTEHTVDDADDFVNMPHSQSLHMIQNWPHACLNNCANLELRNVGQEGKHEGIPIPAYSIKERLCGVTIMIKATIIHHALRKLKTVDYFPDTCDIRLVRPSHKPPDSPSMKWLSEARAQAQIERRCIALRI</sequence>
<accession>A0A165EUY4</accession>